<dbReference type="SMART" id="SM00388">
    <property type="entry name" value="HisKA"/>
    <property type="match status" value="1"/>
</dbReference>
<dbReference type="SUPFAM" id="SSF47384">
    <property type="entry name" value="Homodimeric domain of signal transducing histidine kinase"/>
    <property type="match status" value="1"/>
</dbReference>
<proteinExistence type="predicted"/>
<keyword evidence="11 14" id="KW-1133">Transmembrane helix</keyword>
<dbReference type="InterPro" id="IPR050398">
    <property type="entry name" value="HssS/ArlS-like"/>
</dbReference>
<dbReference type="Gene3D" id="6.10.340.10">
    <property type="match status" value="1"/>
</dbReference>
<dbReference type="Pfam" id="PF00512">
    <property type="entry name" value="HisKA"/>
    <property type="match status" value="1"/>
</dbReference>
<evidence type="ECO:0000256" key="13">
    <source>
        <dbReference type="ARBA" id="ARBA00023136"/>
    </source>
</evidence>
<dbReference type="EMBL" id="BAABBN010000004">
    <property type="protein sequence ID" value="GAA3917375.1"/>
    <property type="molecule type" value="Genomic_DNA"/>
</dbReference>
<evidence type="ECO:0000256" key="5">
    <source>
        <dbReference type="ARBA" id="ARBA00022553"/>
    </source>
</evidence>
<keyword evidence="9" id="KW-0418">Kinase</keyword>
<dbReference type="CDD" id="cd00082">
    <property type="entry name" value="HisKA"/>
    <property type="match status" value="1"/>
</dbReference>
<evidence type="ECO:0000256" key="1">
    <source>
        <dbReference type="ARBA" id="ARBA00000085"/>
    </source>
</evidence>
<feature type="transmembrane region" description="Helical" evidence="14">
    <location>
        <begin position="142"/>
        <end position="162"/>
    </location>
</feature>
<gene>
    <name evidence="16" type="ORF">GCM10022277_10450</name>
</gene>
<evidence type="ECO:0000256" key="14">
    <source>
        <dbReference type="SAM" id="Phobius"/>
    </source>
</evidence>
<dbReference type="InterPro" id="IPR036097">
    <property type="entry name" value="HisK_dim/P_sf"/>
</dbReference>
<evidence type="ECO:0000313" key="16">
    <source>
        <dbReference type="EMBL" id="GAA3917375.1"/>
    </source>
</evidence>
<dbReference type="Gene3D" id="3.30.565.10">
    <property type="entry name" value="Histidine kinase-like ATPase, C-terminal domain"/>
    <property type="match status" value="1"/>
</dbReference>
<evidence type="ECO:0000259" key="15">
    <source>
        <dbReference type="SMART" id="SM00388"/>
    </source>
</evidence>
<dbReference type="InterPro" id="IPR003661">
    <property type="entry name" value="HisK_dim/P_dom"/>
</dbReference>
<keyword evidence="8" id="KW-0547">Nucleotide-binding</keyword>
<sequence>MNSSFGITQYMGRQVMLISFCLMVGYSFSIYTVYQWGVDDTVHYYMSLDSDALAQSPTPERVLTGYEDRLFFTPSNVPEKYKELVDFKNVALGDMLVHYIQNQTLYLMPFALNESSKEVGYLMHTYDEAQDDYQVSLEISDLLMLLALVSLLVIFALVNMLGSKITQPILELASWAKDLSKHDVDVHRAIKLPESTLKFKELTEVAHALSEAVLSIHQSTQREKQFLKALSHELRTPLAISKMALSLLNRSVSLFSEPDRQKLKKIERANQTMISTADSLLWLWGDKSQAIAEESIDLQQLITKQVSDNQYLLTGKKVSISIHGEQNKCLVVPNQLAEMVLRNLIRNSFQYTSDQGSVAILYSNEHVEINNSFVNEQAARKNSTQENNKDYGYGVGVFLVETICKEQGWPFQVSPTQYDYKVAIRFKC</sequence>
<comment type="catalytic activity">
    <reaction evidence="1">
        <text>ATP + protein L-histidine = ADP + protein N-phospho-L-histidine.</text>
        <dbReference type="EC" id="2.7.13.3"/>
    </reaction>
</comment>
<dbReference type="SUPFAM" id="SSF55874">
    <property type="entry name" value="ATPase domain of HSP90 chaperone/DNA topoisomerase II/histidine kinase"/>
    <property type="match status" value="1"/>
</dbReference>
<protein>
    <recommendedName>
        <fullName evidence="3">histidine kinase</fullName>
        <ecNumber evidence="3">2.7.13.3</ecNumber>
    </recommendedName>
</protein>
<dbReference type="InterPro" id="IPR036890">
    <property type="entry name" value="HATPase_C_sf"/>
</dbReference>
<evidence type="ECO:0000256" key="9">
    <source>
        <dbReference type="ARBA" id="ARBA00022777"/>
    </source>
</evidence>
<feature type="transmembrane region" description="Helical" evidence="14">
    <location>
        <begin position="15"/>
        <end position="34"/>
    </location>
</feature>
<keyword evidence="10" id="KW-0067">ATP-binding</keyword>
<dbReference type="PANTHER" id="PTHR45528">
    <property type="entry name" value="SENSOR HISTIDINE KINASE CPXA"/>
    <property type="match status" value="1"/>
</dbReference>
<keyword evidence="12" id="KW-0902">Two-component regulatory system</keyword>
<evidence type="ECO:0000256" key="4">
    <source>
        <dbReference type="ARBA" id="ARBA00022475"/>
    </source>
</evidence>
<evidence type="ECO:0000256" key="6">
    <source>
        <dbReference type="ARBA" id="ARBA00022679"/>
    </source>
</evidence>
<dbReference type="RefSeq" id="WP_344796189.1">
    <property type="nucleotide sequence ID" value="NZ_BAABBN010000004.1"/>
</dbReference>
<evidence type="ECO:0000256" key="12">
    <source>
        <dbReference type="ARBA" id="ARBA00023012"/>
    </source>
</evidence>
<dbReference type="PANTHER" id="PTHR45528:SF1">
    <property type="entry name" value="SENSOR HISTIDINE KINASE CPXA"/>
    <property type="match status" value="1"/>
</dbReference>
<feature type="domain" description="Signal transduction histidine kinase dimerisation/phosphoacceptor" evidence="15">
    <location>
        <begin position="222"/>
        <end position="288"/>
    </location>
</feature>
<keyword evidence="7 14" id="KW-0812">Transmembrane</keyword>
<comment type="caution">
    <text evidence="16">The sequence shown here is derived from an EMBL/GenBank/DDBJ whole genome shotgun (WGS) entry which is preliminary data.</text>
</comment>
<organism evidence="16 17">
    <name type="scientific">Litoribacillus peritrichatus</name>
    <dbReference type="NCBI Taxonomy" id="718191"/>
    <lineage>
        <taxon>Bacteria</taxon>
        <taxon>Pseudomonadati</taxon>
        <taxon>Pseudomonadota</taxon>
        <taxon>Gammaproteobacteria</taxon>
        <taxon>Oceanospirillales</taxon>
        <taxon>Oceanospirillaceae</taxon>
        <taxon>Litoribacillus</taxon>
    </lineage>
</organism>
<evidence type="ECO:0000256" key="3">
    <source>
        <dbReference type="ARBA" id="ARBA00012438"/>
    </source>
</evidence>
<name>A0ABP7M972_9GAMM</name>
<dbReference type="EC" id="2.7.13.3" evidence="3"/>
<dbReference type="Proteomes" id="UP001501565">
    <property type="component" value="Unassembled WGS sequence"/>
</dbReference>
<keyword evidence="6" id="KW-0808">Transferase</keyword>
<evidence type="ECO:0000256" key="7">
    <source>
        <dbReference type="ARBA" id="ARBA00022692"/>
    </source>
</evidence>
<comment type="subcellular location">
    <subcellularLocation>
        <location evidence="2">Cell membrane</location>
        <topology evidence="2">Multi-pass membrane protein</topology>
    </subcellularLocation>
</comment>
<reference evidence="17" key="1">
    <citation type="journal article" date="2019" name="Int. J. Syst. Evol. Microbiol.">
        <title>The Global Catalogue of Microorganisms (GCM) 10K type strain sequencing project: providing services to taxonomists for standard genome sequencing and annotation.</title>
        <authorList>
            <consortium name="The Broad Institute Genomics Platform"/>
            <consortium name="The Broad Institute Genome Sequencing Center for Infectious Disease"/>
            <person name="Wu L."/>
            <person name="Ma J."/>
        </authorList>
    </citation>
    <scope>NUCLEOTIDE SEQUENCE [LARGE SCALE GENOMIC DNA]</scope>
    <source>
        <strain evidence="17">JCM 17551</strain>
    </source>
</reference>
<accession>A0ABP7M972</accession>
<keyword evidence="17" id="KW-1185">Reference proteome</keyword>
<keyword evidence="4" id="KW-1003">Cell membrane</keyword>
<keyword evidence="5" id="KW-0597">Phosphoprotein</keyword>
<evidence type="ECO:0000256" key="11">
    <source>
        <dbReference type="ARBA" id="ARBA00022989"/>
    </source>
</evidence>
<keyword evidence="13 14" id="KW-0472">Membrane</keyword>
<evidence type="ECO:0000313" key="17">
    <source>
        <dbReference type="Proteomes" id="UP001501565"/>
    </source>
</evidence>
<evidence type="ECO:0000256" key="10">
    <source>
        <dbReference type="ARBA" id="ARBA00022840"/>
    </source>
</evidence>
<evidence type="ECO:0000256" key="8">
    <source>
        <dbReference type="ARBA" id="ARBA00022741"/>
    </source>
</evidence>
<dbReference type="Gene3D" id="1.10.287.130">
    <property type="match status" value="1"/>
</dbReference>
<evidence type="ECO:0000256" key="2">
    <source>
        <dbReference type="ARBA" id="ARBA00004651"/>
    </source>
</evidence>